<organism evidence="3 4">
    <name type="scientific">Pseudobacteroides cellulosolvens ATCC 35603 = DSM 2933</name>
    <dbReference type="NCBI Taxonomy" id="398512"/>
    <lineage>
        <taxon>Bacteria</taxon>
        <taxon>Bacillati</taxon>
        <taxon>Bacillota</taxon>
        <taxon>Clostridia</taxon>
        <taxon>Eubacteriales</taxon>
        <taxon>Oscillospiraceae</taxon>
        <taxon>Pseudobacteroides</taxon>
    </lineage>
</organism>
<dbReference type="OrthoDB" id="9770293at2"/>
<evidence type="ECO:0000313" key="3">
    <source>
        <dbReference type="EMBL" id="KNY29181.1"/>
    </source>
</evidence>
<reference evidence="4" key="1">
    <citation type="submission" date="2015-07" db="EMBL/GenBank/DDBJ databases">
        <title>Near-Complete Genome Sequence of the Cellulolytic Bacterium Bacteroides (Pseudobacteroides) cellulosolvens ATCC 35603.</title>
        <authorList>
            <person name="Dassa B."/>
            <person name="Utturkar S.M."/>
            <person name="Klingeman D.M."/>
            <person name="Hurt R.A."/>
            <person name="Keller M."/>
            <person name="Xu J."/>
            <person name="Reddy Y.H.K."/>
            <person name="Borovok I."/>
            <person name="Grinberg I.R."/>
            <person name="Lamed R."/>
            <person name="Zhivin O."/>
            <person name="Bayer E.A."/>
            <person name="Brown S.D."/>
        </authorList>
    </citation>
    <scope>NUCLEOTIDE SEQUENCE [LARGE SCALE GENOMIC DNA]</scope>
    <source>
        <strain evidence="4">DSM 2933</strain>
    </source>
</reference>
<dbReference type="InterPro" id="IPR013702">
    <property type="entry name" value="FIST_domain_N"/>
</dbReference>
<feature type="domain" description="FIST" evidence="1">
    <location>
        <begin position="28"/>
        <end position="230"/>
    </location>
</feature>
<evidence type="ECO:0008006" key="5">
    <source>
        <dbReference type="Google" id="ProtNLM"/>
    </source>
</evidence>
<dbReference type="eggNOG" id="COG3287">
    <property type="taxonomic scope" value="Bacteria"/>
</dbReference>
<dbReference type="SMART" id="SM00897">
    <property type="entry name" value="FIST"/>
    <property type="match status" value="1"/>
</dbReference>
<sequence>MLDIKNQCSNNPNLDVAVEEIVKVIKSDNTKLVLFYVSPTKYDFSKAAQLFKNVFPECDVVGCTSAGEIGNKGLVEGHISATSFSSDKFEVSSAFLKDVKSKALLGKPALLKAAQKVGISPDNEEEAFAIMHIDGLSAAEEKVLSVFGGIFKTLPLVGGSAGDDLTFDASKNMVALNGEVSTNAAVLTFVKTKHKFFMHKEDIYRPTNHKFMVTKADVATRTVYELDGRPAAEVYAESIGVTIEDLPKHFMHHPMGRIFQDNVWITSPSSTDGKAVSFYCTVLPNTPLALLEWIDPMQEIDKSIEILKENLPDCRGIFMSNCIFRLTQFKSEGSVEKVSDKYLKLNIPICGFNTYGEQLGRQHMNQSLTFIAFGD</sequence>
<gene>
    <name evidence="3" type="ORF">Bccel_4455</name>
</gene>
<proteinExistence type="predicted"/>
<dbReference type="Pfam" id="PF08495">
    <property type="entry name" value="FIST"/>
    <property type="match status" value="1"/>
</dbReference>
<evidence type="ECO:0000259" key="1">
    <source>
        <dbReference type="SMART" id="SM00897"/>
    </source>
</evidence>
<evidence type="ECO:0000259" key="2">
    <source>
        <dbReference type="SMART" id="SM01204"/>
    </source>
</evidence>
<name>A0A0L6JTK4_9FIRM</name>
<accession>A0A0L6JTK4</accession>
<dbReference type="PANTHER" id="PTHR40252:SF2">
    <property type="entry name" value="BLR0328 PROTEIN"/>
    <property type="match status" value="1"/>
</dbReference>
<dbReference type="InterPro" id="IPR019494">
    <property type="entry name" value="FIST_C"/>
</dbReference>
<feature type="domain" description="FIST C-domain" evidence="2">
    <location>
        <begin position="231"/>
        <end position="361"/>
    </location>
</feature>
<dbReference type="Proteomes" id="UP000036923">
    <property type="component" value="Unassembled WGS sequence"/>
</dbReference>
<dbReference type="AlphaFoldDB" id="A0A0L6JTK4"/>
<evidence type="ECO:0000313" key="4">
    <source>
        <dbReference type="Proteomes" id="UP000036923"/>
    </source>
</evidence>
<protein>
    <recommendedName>
        <fullName evidence="5">FIST domain-containing protein</fullName>
    </recommendedName>
</protein>
<dbReference type="PATRIC" id="fig|398512.5.peg.4665"/>
<dbReference type="PANTHER" id="PTHR40252">
    <property type="entry name" value="BLR0328 PROTEIN"/>
    <property type="match status" value="1"/>
</dbReference>
<dbReference type="STRING" id="398512.Bccel_4455"/>
<keyword evidence="4" id="KW-1185">Reference proteome</keyword>
<dbReference type="RefSeq" id="WP_036944868.1">
    <property type="nucleotide sequence ID" value="NZ_JQKC01000037.1"/>
</dbReference>
<dbReference type="SMART" id="SM01204">
    <property type="entry name" value="FIST_C"/>
    <property type="match status" value="1"/>
</dbReference>
<dbReference type="EMBL" id="LGTC01000001">
    <property type="protein sequence ID" value="KNY29181.1"/>
    <property type="molecule type" value="Genomic_DNA"/>
</dbReference>
<comment type="caution">
    <text evidence="3">The sequence shown here is derived from an EMBL/GenBank/DDBJ whole genome shotgun (WGS) entry which is preliminary data.</text>
</comment>
<dbReference type="Pfam" id="PF10442">
    <property type="entry name" value="FIST_C"/>
    <property type="match status" value="1"/>
</dbReference>